<protein>
    <submittedName>
        <fullName evidence="1">Uncharacterized protein</fullName>
    </submittedName>
</protein>
<name>A0A368JKP4_9BACT</name>
<gene>
    <name evidence="1" type="ORF">DUE52_17665</name>
</gene>
<accession>A0A368JKP4</accession>
<evidence type="ECO:0000313" key="2">
    <source>
        <dbReference type="Proteomes" id="UP000253383"/>
    </source>
</evidence>
<keyword evidence="2" id="KW-1185">Reference proteome</keyword>
<sequence>MQTNHKSFLELLQRYMDGVCSSEEKQMMDYWYSLLDQDQEEKTGKLSRQQLEERLWTKIQHRVQRKNESENHTINLKWWQHDE</sequence>
<evidence type="ECO:0000313" key="1">
    <source>
        <dbReference type="EMBL" id="RCR68230.1"/>
    </source>
</evidence>
<proteinExistence type="predicted"/>
<reference evidence="1 2" key="1">
    <citation type="submission" date="2018-07" db="EMBL/GenBank/DDBJ databases">
        <title>Genome analysis of Larkinella rosea.</title>
        <authorList>
            <person name="Zhou Z."/>
            <person name="Wang G."/>
        </authorList>
    </citation>
    <scope>NUCLEOTIDE SEQUENCE [LARGE SCALE GENOMIC DNA]</scope>
    <source>
        <strain evidence="2">zzj9</strain>
    </source>
</reference>
<comment type="caution">
    <text evidence="1">The sequence shown here is derived from an EMBL/GenBank/DDBJ whole genome shotgun (WGS) entry which is preliminary data.</text>
</comment>
<organism evidence="1 2">
    <name type="scientific">Larkinella punicea</name>
    <dbReference type="NCBI Taxonomy" id="2315727"/>
    <lineage>
        <taxon>Bacteria</taxon>
        <taxon>Pseudomonadati</taxon>
        <taxon>Bacteroidota</taxon>
        <taxon>Cytophagia</taxon>
        <taxon>Cytophagales</taxon>
        <taxon>Spirosomataceae</taxon>
        <taxon>Larkinella</taxon>
    </lineage>
</organism>
<dbReference type="Proteomes" id="UP000253383">
    <property type="component" value="Unassembled WGS sequence"/>
</dbReference>
<dbReference type="EMBL" id="QOWE01000014">
    <property type="protein sequence ID" value="RCR68230.1"/>
    <property type="molecule type" value="Genomic_DNA"/>
</dbReference>
<dbReference type="AlphaFoldDB" id="A0A368JKP4"/>
<dbReference type="OrthoDB" id="961995at2"/>
<dbReference type="RefSeq" id="WP_114407361.1">
    <property type="nucleotide sequence ID" value="NZ_QOWE01000014.1"/>
</dbReference>